<evidence type="ECO:0008006" key="3">
    <source>
        <dbReference type="Google" id="ProtNLM"/>
    </source>
</evidence>
<accession>A0ABN8SGU0</accession>
<dbReference type="InterPro" id="IPR016187">
    <property type="entry name" value="CTDL_fold"/>
</dbReference>
<sequence>GPLACSSDWYLSGSSCYKENKKNTWIDAQKACFDFGGGLVTIDNYYQHLFFIFFLELSGVRKAEIGYVWVDNTRNSSKCRRMKTGPQMIEEPDNCEGLYMNYVCERPAASTISSICYQNPNNDSSDTIKVNCSFPENLCFKFDNKTEDNEQVT</sequence>
<comment type="caution">
    <text evidence="1">The sequence shown here is derived from an EMBL/GenBank/DDBJ whole genome shotgun (WGS) entry which is preliminary data.</text>
</comment>
<gene>
    <name evidence="1" type="ORF">PLOB_00049112</name>
</gene>
<evidence type="ECO:0000313" key="1">
    <source>
        <dbReference type="EMBL" id="CAH3190855.1"/>
    </source>
</evidence>
<dbReference type="SUPFAM" id="SSF56436">
    <property type="entry name" value="C-type lectin-like"/>
    <property type="match status" value="1"/>
</dbReference>
<dbReference type="Proteomes" id="UP001159405">
    <property type="component" value="Unassembled WGS sequence"/>
</dbReference>
<dbReference type="EMBL" id="CALNXK010000937">
    <property type="protein sequence ID" value="CAH3190855.1"/>
    <property type="molecule type" value="Genomic_DNA"/>
</dbReference>
<feature type="non-terminal residue" evidence="1">
    <location>
        <position position="1"/>
    </location>
</feature>
<name>A0ABN8SGU0_9CNID</name>
<feature type="non-terminal residue" evidence="1">
    <location>
        <position position="153"/>
    </location>
</feature>
<dbReference type="InterPro" id="IPR016186">
    <property type="entry name" value="C-type_lectin-like/link_sf"/>
</dbReference>
<evidence type="ECO:0000313" key="2">
    <source>
        <dbReference type="Proteomes" id="UP001159405"/>
    </source>
</evidence>
<proteinExistence type="predicted"/>
<reference evidence="1 2" key="1">
    <citation type="submission" date="2022-05" db="EMBL/GenBank/DDBJ databases">
        <authorList>
            <consortium name="Genoscope - CEA"/>
            <person name="William W."/>
        </authorList>
    </citation>
    <scope>NUCLEOTIDE SEQUENCE [LARGE SCALE GENOMIC DNA]</scope>
</reference>
<keyword evidence="2" id="KW-1185">Reference proteome</keyword>
<protein>
    <recommendedName>
        <fullName evidence="3">C-type lectin domain-containing protein</fullName>
    </recommendedName>
</protein>
<dbReference type="Gene3D" id="3.10.100.10">
    <property type="entry name" value="Mannose-Binding Protein A, subunit A"/>
    <property type="match status" value="1"/>
</dbReference>
<organism evidence="1 2">
    <name type="scientific">Porites lobata</name>
    <dbReference type="NCBI Taxonomy" id="104759"/>
    <lineage>
        <taxon>Eukaryota</taxon>
        <taxon>Metazoa</taxon>
        <taxon>Cnidaria</taxon>
        <taxon>Anthozoa</taxon>
        <taxon>Hexacorallia</taxon>
        <taxon>Scleractinia</taxon>
        <taxon>Fungiina</taxon>
        <taxon>Poritidae</taxon>
        <taxon>Porites</taxon>
    </lineage>
</organism>